<evidence type="ECO:0000313" key="2">
    <source>
        <dbReference type="EMBL" id="QJR36757.1"/>
    </source>
</evidence>
<dbReference type="InterPro" id="IPR008964">
    <property type="entry name" value="Invasin/intimin_cell_adhesion"/>
</dbReference>
<protein>
    <recommendedName>
        <fullName evidence="1">PKD domain-containing protein</fullName>
    </recommendedName>
</protein>
<name>A0A6M4IT96_9BACT</name>
<dbReference type="Pfam" id="PF18911">
    <property type="entry name" value="PKD_4"/>
    <property type="match status" value="1"/>
</dbReference>
<dbReference type="Proteomes" id="UP000500938">
    <property type="component" value="Chromosome"/>
</dbReference>
<organism evidence="2 3">
    <name type="scientific">Gemmatimonas groenlandica</name>
    <dbReference type="NCBI Taxonomy" id="2732249"/>
    <lineage>
        <taxon>Bacteria</taxon>
        <taxon>Pseudomonadati</taxon>
        <taxon>Gemmatimonadota</taxon>
        <taxon>Gemmatimonadia</taxon>
        <taxon>Gemmatimonadales</taxon>
        <taxon>Gemmatimonadaceae</taxon>
        <taxon>Gemmatimonas</taxon>
    </lineage>
</organism>
<dbReference type="RefSeq" id="WP_171226190.1">
    <property type="nucleotide sequence ID" value="NZ_CP053085.1"/>
</dbReference>
<dbReference type="SUPFAM" id="SSF49373">
    <property type="entry name" value="Invasin/intimin cell-adhesion fragments"/>
    <property type="match status" value="1"/>
</dbReference>
<reference evidence="2 3" key="1">
    <citation type="submission" date="2020-05" db="EMBL/GenBank/DDBJ databases">
        <title>Complete genome sequence of Gemmatimonas greenlandica TET16.</title>
        <authorList>
            <person name="Zeng Y."/>
        </authorList>
    </citation>
    <scope>NUCLEOTIDE SEQUENCE [LARGE SCALE GENOMIC DNA]</scope>
    <source>
        <strain evidence="2 3">TET16</strain>
    </source>
</reference>
<dbReference type="InterPro" id="IPR000601">
    <property type="entry name" value="PKD_dom"/>
</dbReference>
<dbReference type="Gene3D" id="2.60.40.10">
    <property type="entry name" value="Immunoglobulins"/>
    <property type="match status" value="1"/>
</dbReference>
<accession>A0A6M4IT96</accession>
<dbReference type="AlphaFoldDB" id="A0A6M4IT96"/>
<feature type="domain" description="PKD" evidence="1">
    <location>
        <begin position="648"/>
        <end position="713"/>
    </location>
</feature>
<proteinExistence type="predicted"/>
<evidence type="ECO:0000313" key="3">
    <source>
        <dbReference type="Proteomes" id="UP000500938"/>
    </source>
</evidence>
<dbReference type="KEGG" id="ggr:HKW67_15160"/>
<gene>
    <name evidence="2" type="ORF">HKW67_15160</name>
</gene>
<dbReference type="SUPFAM" id="SSF49299">
    <property type="entry name" value="PKD domain"/>
    <property type="match status" value="1"/>
</dbReference>
<dbReference type="EMBL" id="CP053085">
    <property type="protein sequence ID" value="QJR36757.1"/>
    <property type="molecule type" value="Genomic_DNA"/>
</dbReference>
<dbReference type="PROSITE" id="PS50093">
    <property type="entry name" value="PKD"/>
    <property type="match status" value="1"/>
</dbReference>
<sequence length="972" mass="102445">MLSAVGSALLIAGCGGGGDSGPSGITPPPVITPVIGPPASVTVAAGDAQLGEPLAALANPVVALVRDSASKPVSNVALAVAVDSGGGTVTTATAVTGPDGRATITGWRLGPTEGPQTLRITTGALVTTARAAAQVPATTIPVLTVPAGGGTVVVTRPGSQLDSTVFTIPAGAYTTAKAVNVSYASSAALTTVAGGRVISPLVTVSGLEARAGVDLRLSIPIRLRAGFTPIVIVKNPTTSDVSTLDLRDFNSTRVTVAFRALNGAAIDNSALTIPPLGAGAPAVRARSTSAVVADAPAQLYVIEIPDAEIFKDRLTEFKLDEDAWNFKAMPTVVEPATQFGMVASALFFFNRSKSAGRPSLKQLQYFNEDPSWKVPYSSWRAMRLVSFASAPAIVGRADRFAPVASQALDADFRAIAANMLISGNKPVPVWATNDAGDIAPLIAIAIVNGQILVYDPMVGESTSGVLIFTPDHRLSFYDQNGSSTPKRYTRVIPVSPYNFYDAITLEPILKGVSTPSYGDDRFPATRLRSAFDTVGRGTDSVFFIDTLSMWITCDACTGKGVTPTFNPKPAPANGEVMLSWLWRRALGTDPVPDYVSITGTEVSNLRGGFRLNANLGPTRLNSLHFIAVGNCGSYACWIDARPATLVFRTTTTLTAPTTVAARSNVSMSVALTRHPSGAIVEWDFDDGTPRQKTGTTLNTTHVYERDGTYRIKVRTYHPRTEQLVGIDSNTVEVTGRSWAAWRFTSFQISVDDQYRGLPYSGGTGPATRWSVYRTNATSSPSATQFLAKVLADSIDWYGIAAGSKPGALVYLSKDTVSRNRQDGTTVYRAAKGLHYLVDVQVPTADLVMPYGLDPYSKALASPTLQGVEYPTAIANACKSAFSNFYTSAGNPLSTASSTASGSVWAHLIQTDGVGGSVTNEPRRVTTAQVSFNGETATGTLRVRYRLNPSCGLSDGDETPWTITANFNAVRIR</sequence>
<dbReference type="InterPro" id="IPR013783">
    <property type="entry name" value="Ig-like_fold"/>
</dbReference>
<keyword evidence="3" id="KW-1185">Reference proteome</keyword>
<evidence type="ECO:0000259" key="1">
    <source>
        <dbReference type="PROSITE" id="PS50093"/>
    </source>
</evidence>
<dbReference type="CDD" id="cd00146">
    <property type="entry name" value="PKD"/>
    <property type="match status" value="1"/>
</dbReference>
<dbReference type="InterPro" id="IPR035986">
    <property type="entry name" value="PKD_dom_sf"/>
</dbReference>